<keyword evidence="1" id="KW-1133">Transmembrane helix</keyword>
<accession>D5XAJ2</accession>
<evidence type="ECO:0000256" key="1">
    <source>
        <dbReference type="SAM" id="Phobius"/>
    </source>
</evidence>
<reference evidence="2 3" key="1">
    <citation type="submission" date="2010-05" db="EMBL/GenBank/DDBJ databases">
        <title>Complete sequence of Thermincola sp. JR.</title>
        <authorList>
            <consortium name="US DOE Joint Genome Institute"/>
            <person name="Lucas S."/>
            <person name="Copeland A."/>
            <person name="Lapidus A."/>
            <person name="Cheng J.-F."/>
            <person name="Bruce D."/>
            <person name="Goodwin L."/>
            <person name="Pitluck S."/>
            <person name="Chertkov O."/>
            <person name="Detter J.C."/>
            <person name="Han C."/>
            <person name="Tapia R."/>
            <person name="Land M."/>
            <person name="Hauser L."/>
            <person name="Kyrpides N."/>
            <person name="Mikhailova N."/>
            <person name="Hazen T.C."/>
            <person name="Woyke T."/>
        </authorList>
    </citation>
    <scope>NUCLEOTIDE SEQUENCE [LARGE SCALE GENOMIC DNA]</scope>
    <source>
        <strain evidence="2 3">JR</strain>
    </source>
</reference>
<dbReference type="HOGENOM" id="CLU_2572757_0_0_9"/>
<dbReference type="EMBL" id="CP002028">
    <property type="protein sequence ID" value="ADG81291.1"/>
    <property type="molecule type" value="Genomic_DNA"/>
</dbReference>
<proteinExistence type="predicted"/>
<feature type="transmembrane region" description="Helical" evidence="1">
    <location>
        <begin position="7"/>
        <end position="25"/>
    </location>
</feature>
<keyword evidence="1" id="KW-0472">Membrane</keyword>
<feature type="transmembrane region" description="Helical" evidence="1">
    <location>
        <begin position="60"/>
        <end position="76"/>
    </location>
</feature>
<name>D5XAJ2_THEPJ</name>
<gene>
    <name evidence="2" type="ordered locus">TherJR_0405</name>
</gene>
<keyword evidence="1" id="KW-0812">Transmembrane</keyword>
<evidence type="ECO:0000313" key="3">
    <source>
        <dbReference type="Proteomes" id="UP000002377"/>
    </source>
</evidence>
<dbReference type="KEGG" id="tjr:TherJR_0405"/>
<dbReference type="PROSITE" id="PS51257">
    <property type="entry name" value="PROKAR_LIPOPROTEIN"/>
    <property type="match status" value="1"/>
</dbReference>
<feature type="transmembrane region" description="Helical" evidence="1">
    <location>
        <begin position="31"/>
        <end position="53"/>
    </location>
</feature>
<protein>
    <submittedName>
        <fullName evidence="2">Uncharacterized protein</fullName>
    </submittedName>
</protein>
<dbReference type="RefSeq" id="WP_013119314.1">
    <property type="nucleotide sequence ID" value="NC_014152.1"/>
</dbReference>
<dbReference type="AlphaFoldDB" id="D5XAJ2"/>
<evidence type="ECO:0000313" key="2">
    <source>
        <dbReference type="EMBL" id="ADG81291.1"/>
    </source>
</evidence>
<organism evidence="2 3">
    <name type="scientific">Thermincola potens (strain JR)</name>
    <dbReference type="NCBI Taxonomy" id="635013"/>
    <lineage>
        <taxon>Bacteria</taxon>
        <taxon>Bacillati</taxon>
        <taxon>Bacillota</taxon>
        <taxon>Clostridia</taxon>
        <taxon>Eubacteriales</taxon>
        <taxon>Thermincolaceae</taxon>
        <taxon>Thermincola</taxon>
    </lineage>
</organism>
<dbReference type="Proteomes" id="UP000002377">
    <property type="component" value="Chromosome"/>
</dbReference>
<keyword evidence="3" id="KW-1185">Reference proteome</keyword>
<sequence>MGREGQMLVCFFVALACMLVASWIGNPIRPIHLVLIIIATICCIVSIVLYFGWLQKKEDKIIIAIVMILTALYNIVKRFI</sequence>